<protein>
    <submittedName>
        <fullName evidence="1">Uncharacterized protein</fullName>
    </submittedName>
</protein>
<keyword evidence="2" id="KW-1185">Reference proteome</keyword>
<reference evidence="1" key="1">
    <citation type="journal article" date="2020" name="Stud. Mycol.">
        <title>101 Dothideomycetes genomes: a test case for predicting lifestyles and emergence of pathogens.</title>
        <authorList>
            <person name="Haridas S."/>
            <person name="Albert R."/>
            <person name="Binder M."/>
            <person name="Bloem J."/>
            <person name="Labutti K."/>
            <person name="Salamov A."/>
            <person name="Andreopoulos B."/>
            <person name="Baker S."/>
            <person name="Barry K."/>
            <person name="Bills G."/>
            <person name="Bluhm B."/>
            <person name="Cannon C."/>
            <person name="Castanera R."/>
            <person name="Culley D."/>
            <person name="Daum C."/>
            <person name="Ezra D."/>
            <person name="Gonzalez J."/>
            <person name="Henrissat B."/>
            <person name="Kuo A."/>
            <person name="Liang C."/>
            <person name="Lipzen A."/>
            <person name="Lutzoni F."/>
            <person name="Magnuson J."/>
            <person name="Mondo S."/>
            <person name="Nolan M."/>
            <person name="Ohm R."/>
            <person name="Pangilinan J."/>
            <person name="Park H.-J."/>
            <person name="Ramirez L."/>
            <person name="Alfaro M."/>
            <person name="Sun H."/>
            <person name="Tritt A."/>
            <person name="Yoshinaga Y."/>
            <person name="Zwiers L.-H."/>
            <person name="Turgeon B."/>
            <person name="Goodwin S."/>
            <person name="Spatafora J."/>
            <person name="Crous P."/>
            <person name="Grigoriev I."/>
        </authorList>
    </citation>
    <scope>NUCLEOTIDE SEQUENCE</scope>
    <source>
        <strain evidence="1">CBS 525.71</strain>
    </source>
</reference>
<evidence type="ECO:0000313" key="2">
    <source>
        <dbReference type="Proteomes" id="UP000799754"/>
    </source>
</evidence>
<sequence>MEWRHSAFDFEQSSRLSIFEDFEPSITPQTRANRASSNRDSHVTKEYDISPEVPQKQWTKLDRPSPASFDSVEAVQRLAEPKVSKLEKSFDIKRVETTNWMPPSYNPEEIQSIDSYSSSPEWAALSNTLKQNARQQRPVSLQLDNPNLLAKPSLSSIPSFSSFKKAEPDLRLIHPQTWAAPPAHPAQPTQPQRSESYDSGRESFESISKPWLEGGPRPTSFATYHSRNRSKTKIASSRSSRLNSYPNFSRKMSGENPDILINERIDQDTTYTYGAQERDYEKDTLVASPVPLSAPPFTRKNTFERIGGRMLSDEEKELEKEKAARVEKGSKAKNRWSTIPNLLKFAKPAKRRASNANELDRATVVEEFCRVSQNAPELNNQTPIITHRYSSYNEPTQSEVEPTPSPRPRSQLKPLDLLPTPQHSPLAMSFDKSPRNSAVLPPPFAPWAGTTDPNAAPPSPPASISNPFNNPQRRKSSNPLLSPGHGYPSPLSPGSPRDTFESRPTSLHSHRSSTFSSHMATSLTSPTSASSAAPSRLSFISPTTMTPPQPAFASSSTSTPRRGTPMLERTCLLCRASKPMDDFSTRRITANCWHETSTCLSCMQAWVENSIDRRERCVCPECGENMGYEDVGAFAVDALGGRADGRHWA</sequence>
<dbReference type="EMBL" id="MU006715">
    <property type="protein sequence ID" value="KAF2627804.1"/>
    <property type="molecule type" value="Genomic_DNA"/>
</dbReference>
<proteinExistence type="predicted"/>
<accession>A0ACB6S3N5</accession>
<dbReference type="Proteomes" id="UP000799754">
    <property type="component" value="Unassembled WGS sequence"/>
</dbReference>
<comment type="caution">
    <text evidence="1">The sequence shown here is derived from an EMBL/GenBank/DDBJ whole genome shotgun (WGS) entry which is preliminary data.</text>
</comment>
<name>A0ACB6S3N5_9PLEO</name>
<organism evidence="1 2">
    <name type="scientific">Macroventuria anomochaeta</name>
    <dbReference type="NCBI Taxonomy" id="301207"/>
    <lineage>
        <taxon>Eukaryota</taxon>
        <taxon>Fungi</taxon>
        <taxon>Dikarya</taxon>
        <taxon>Ascomycota</taxon>
        <taxon>Pezizomycotina</taxon>
        <taxon>Dothideomycetes</taxon>
        <taxon>Pleosporomycetidae</taxon>
        <taxon>Pleosporales</taxon>
        <taxon>Pleosporineae</taxon>
        <taxon>Didymellaceae</taxon>
        <taxon>Macroventuria</taxon>
    </lineage>
</organism>
<evidence type="ECO:0000313" key="1">
    <source>
        <dbReference type="EMBL" id="KAF2627804.1"/>
    </source>
</evidence>
<gene>
    <name evidence="1" type="ORF">BU25DRAFT_410460</name>
</gene>